<dbReference type="Proteomes" id="UP000553776">
    <property type="component" value="Unassembled WGS sequence"/>
</dbReference>
<reference evidence="2 3" key="1">
    <citation type="submission" date="2020-08" db="EMBL/GenBank/DDBJ databases">
        <title>Cohnella phylogeny.</title>
        <authorList>
            <person name="Dunlap C."/>
        </authorList>
    </citation>
    <scope>NUCLEOTIDE SEQUENCE [LARGE SCALE GENOMIC DNA]</scope>
    <source>
        <strain evidence="2 3">DSM 25239</strain>
    </source>
</reference>
<name>A0A841TU77_9BACL</name>
<dbReference type="EMBL" id="JACJVR010000034">
    <property type="protein sequence ID" value="MBB6691715.1"/>
    <property type="molecule type" value="Genomic_DNA"/>
</dbReference>
<evidence type="ECO:0000313" key="3">
    <source>
        <dbReference type="Proteomes" id="UP000553776"/>
    </source>
</evidence>
<accession>A0A841TU77</accession>
<keyword evidence="3" id="KW-1185">Reference proteome</keyword>
<feature type="signal peptide" evidence="1">
    <location>
        <begin position="1"/>
        <end position="21"/>
    </location>
</feature>
<sequence>CRPRGALQLAAALLAVALAAAETTAAARLVARQAEEKPAVYQLADYLRAKAPEHAIVYTWEEERVLNYLDVPAEARPIFTYAYFVAETEADPNARILLTDSVLRGFRAQADIPDSRVKKLATFRSDSRLDPVYGTLTLYEWVR</sequence>
<comment type="caution">
    <text evidence="2">The sequence shown here is derived from an EMBL/GenBank/DDBJ whole genome shotgun (WGS) entry which is preliminary data.</text>
</comment>
<organism evidence="2 3">
    <name type="scientific">Cohnella xylanilytica</name>
    <dbReference type="NCBI Taxonomy" id="557555"/>
    <lineage>
        <taxon>Bacteria</taxon>
        <taxon>Bacillati</taxon>
        <taxon>Bacillota</taxon>
        <taxon>Bacilli</taxon>
        <taxon>Bacillales</taxon>
        <taxon>Paenibacillaceae</taxon>
        <taxon>Cohnella</taxon>
    </lineage>
</organism>
<evidence type="ECO:0000256" key="1">
    <source>
        <dbReference type="SAM" id="SignalP"/>
    </source>
</evidence>
<evidence type="ECO:0000313" key="2">
    <source>
        <dbReference type="EMBL" id="MBB6691715.1"/>
    </source>
</evidence>
<keyword evidence="1" id="KW-0732">Signal</keyword>
<protein>
    <submittedName>
        <fullName evidence="2">Nucleoporin-interacting protein</fullName>
    </submittedName>
</protein>
<proteinExistence type="predicted"/>
<dbReference type="AlphaFoldDB" id="A0A841TU77"/>
<feature type="chain" id="PRO_5038919222" evidence="1">
    <location>
        <begin position="22"/>
        <end position="143"/>
    </location>
</feature>
<feature type="non-terminal residue" evidence="2">
    <location>
        <position position="1"/>
    </location>
</feature>
<gene>
    <name evidence="2" type="ORF">H7B90_09920</name>
</gene>